<dbReference type="PANTHER" id="PTHR31025">
    <property type="entry name" value="SI:CH211-196P9.1-RELATED"/>
    <property type="match status" value="1"/>
</dbReference>
<sequence length="529" mass="60519">MVMNMSAPTQLRVIIEETQVHKLTLPDGIPSTIDEFLAAIQIHFQLQGSFTVMYMDKDFDDQFFTLTSTDVIKNKDTIKLVRNEPSSVILTLTPINEDAAFSPSLPLGLPFQEDGSSVSSSDTIGLPRFPEFRSERWPTIFEIPTFSYNVELPLQAGNKAYEIDGSLLHNPSMNSDILEKLAEAIFHYTAYPSSLQILAVVETLLKKHPCLKEPATSHSGMHGWQQRLRFKMANYRSKMRRREVPCPELDINSLKRKPHGERNPAKNCKRPKRAEVNYLPPHPSGETSDTLELERQELLNEVKKKNNNKVIQEKMAKTFSYRRLEVVSGSPAAEDFRERWPALFCEAEIKEEFRRITTVSLEQSFMYKLDHYTTKLIALMMAKGGVIRTKLRPFMDRLSQYQSIEMRRETVIRSLILYLGEKEEELFEDCQEDIRSDAAEHILRILVIHGADQEDPVDVSIILEGKEMFPGCGSTAKACTLLMGLIYALNLAYPPTLRYTFEVFQKLFLDLDGVKMSPKVQSLKLKLLS</sequence>
<dbReference type="GeneID" id="113070103"/>
<name>A0A6P6MRA3_CARAU</name>
<dbReference type="OrthoDB" id="8839291at2759"/>
<dbReference type="Proteomes" id="UP000515129">
    <property type="component" value="Unplaced"/>
</dbReference>
<evidence type="ECO:0000313" key="2">
    <source>
        <dbReference type="Proteomes" id="UP000515129"/>
    </source>
</evidence>
<organism evidence="2 4">
    <name type="scientific">Carassius auratus</name>
    <name type="common">Goldfish</name>
    <dbReference type="NCBI Taxonomy" id="7957"/>
    <lineage>
        <taxon>Eukaryota</taxon>
        <taxon>Metazoa</taxon>
        <taxon>Chordata</taxon>
        <taxon>Craniata</taxon>
        <taxon>Vertebrata</taxon>
        <taxon>Euteleostomi</taxon>
        <taxon>Actinopterygii</taxon>
        <taxon>Neopterygii</taxon>
        <taxon>Teleostei</taxon>
        <taxon>Ostariophysi</taxon>
        <taxon>Cypriniformes</taxon>
        <taxon>Cyprinidae</taxon>
        <taxon>Cyprininae</taxon>
        <taxon>Carassius</taxon>
    </lineage>
</organism>
<evidence type="ECO:0000313" key="3">
    <source>
        <dbReference type="RefSeq" id="XP_026099076.1"/>
    </source>
</evidence>
<evidence type="ECO:0000256" key="1">
    <source>
        <dbReference type="SAM" id="MobiDB-lite"/>
    </source>
</evidence>
<feature type="region of interest" description="Disordered" evidence="1">
    <location>
        <begin position="252"/>
        <end position="290"/>
    </location>
</feature>
<protein>
    <submittedName>
        <fullName evidence="3 4">Sterile alpha motif domain-containing protein 3-like</fullName>
    </submittedName>
</protein>
<dbReference type="RefSeq" id="XP_026099076.1">
    <property type="nucleotide sequence ID" value="XM_026243291.1"/>
</dbReference>
<dbReference type="RefSeq" id="XP_026099077.1">
    <property type="nucleotide sequence ID" value="XM_026243292.1"/>
</dbReference>
<evidence type="ECO:0000313" key="4">
    <source>
        <dbReference type="RefSeq" id="XP_026099077.1"/>
    </source>
</evidence>
<dbReference type="KEGG" id="caua:113070103"/>
<dbReference type="PANTHER" id="PTHR31025:SF25">
    <property type="entry name" value="ZINC FINGER (C2H2)-60"/>
    <property type="match status" value="1"/>
</dbReference>
<keyword evidence="2" id="KW-1185">Reference proteome</keyword>
<proteinExistence type="predicted"/>
<dbReference type="AlphaFoldDB" id="A0A6P6MRA3"/>
<gene>
    <name evidence="3 4" type="primary">LOC113070103</name>
</gene>
<accession>A0A6P6MRA3</accession>
<reference evidence="3 4" key="1">
    <citation type="submission" date="2025-04" db="UniProtKB">
        <authorList>
            <consortium name="RefSeq"/>
        </authorList>
    </citation>
    <scope>IDENTIFICATION</scope>
    <source>
        <strain evidence="3 4">Wakin</strain>
        <tissue evidence="3 4">Muscle</tissue>
    </source>
</reference>